<dbReference type="PANTHER" id="PTHR43855:SF1">
    <property type="entry name" value="THIOSULFATE SULFURTRANSFERASE"/>
    <property type="match status" value="1"/>
</dbReference>
<dbReference type="PANTHER" id="PTHR43855">
    <property type="entry name" value="THIOSULFATE SULFURTRANSFERASE"/>
    <property type="match status" value="1"/>
</dbReference>
<protein>
    <submittedName>
        <fullName evidence="3">Sulfurtransferase</fullName>
    </submittedName>
</protein>
<dbReference type="Gene3D" id="3.40.250.10">
    <property type="entry name" value="Rhodanese-like domain"/>
    <property type="match status" value="2"/>
</dbReference>
<gene>
    <name evidence="3" type="primary">rhdA1</name>
    <name evidence="3" type="ORF">GF1_29520</name>
</gene>
<reference evidence="3" key="1">
    <citation type="submission" date="2020-12" db="EMBL/GenBank/DDBJ databases">
        <title>Desulfobium dissulfuricans gen. nov., sp. nov., a novel mesophilic, sulfate-reducing bacterium isolated from a deep-sea hydrothermal vent.</title>
        <authorList>
            <person name="Hashimoto Y."/>
            <person name="Tame A."/>
            <person name="Sawayama S."/>
            <person name="Miyazaki J."/>
            <person name="Takai K."/>
            <person name="Nakagawa S."/>
        </authorList>
    </citation>
    <scope>NUCLEOTIDE SEQUENCE</scope>
    <source>
        <strain evidence="3">GF1</strain>
    </source>
</reference>
<dbReference type="AlphaFoldDB" id="A0A915U398"/>
<feature type="domain" description="Rhodanese" evidence="2">
    <location>
        <begin position="43"/>
        <end position="155"/>
    </location>
</feature>
<keyword evidence="4" id="KW-1185">Reference proteome</keyword>
<dbReference type="Pfam" id="PF00581">
    <property type="entry name" value="Rhodanese"/>
    <property type="match status" value="2"/>
</dbReference>
<dbReference type="InterPro" id="IPR001763">
    <property type="entry name" value="Rhodanese-like_dom"/>
</dbReference>
<evidence type="ECO:0000259" key="2">
    <source>
        <dbReference type="PROSITE" id="PS50206"/>
    </source>
</evidence>
<dbReference type="PROSITE" id="PS50206">
    <property type="entry name" value="RHODANESE_3"/>
    <property type="match status" value="2"/>
</dbReference>
<sequence>MKRAYQQKTSFLGVLLCIFFLPGLVMAAGSSLVSVEWLAKNLNKKNLVILDVSEFIHYESKHIPGAVKAFGPWMTMNSEFVGFMMPDETELVSMLRGYGVNNDSFVVVYDEGITSRDTAKSARALWTLHALGHDQVAILDGGMAAWEQSEQPVTTRAATPFGGNFSGKLQASKIATLAEVKAKLGSGKVTFLDNRSPDQYFGHEKNSEISRAGHLPGSLLWPESFMTIAGVDFAPSYFRDKDELEKMARGVYLPADKKAEIITYSNHGLAASMGYFVLHDLLGYRNVKVFDGSILEVAPAEDVPMVVQRWGWEKM</sequence>
<dbReference type="EMBL" id="AP024233">
    <property type="protein sequence ID" value="BCO10576.1"/>
    <property type="molecule type" value="Genomic_DNA"/>
</dbReference>
<dbReference type="KEGG" id="ddu:GF1_29520"/>
<evidence type="ECO:0000256" key="1">
    <source>
        <dbReference type="ARBA" id="ARBA00022737"/>
    </source>
</evidence>
<dbReference type="Proteomes" id="UP001063350">
    <property type="component" value="Chromosome"/>
</dbReference>
<dbReference type="InterPro" id="IPR036873">
    <property type="entry name" value="Rhodanese-like_dom_sf"/>
</dbReference>
<keyword evidence="1" id="KW-0677">Repeat</keyword>
<dbReference type="SUPFAM" id="SSF52821">
    <property type="entry name" value="Rhodanese/Cell cycle control phosphatase"/>
    <property type="match status" value="2"/>
</dbReference>
<proteinExistence type="predicted"/>
<feature type="domain" description="Rhodanese" evidence="2">
    <location>
        <begin position="185"/>
        <end position="306"/>
    </location>
</feature>
<name>A0A915U398_9BACT</name>
<dbReference type="CDD" id="cd01448">
    <property type="entry name" value="TST_Repeat_1"/>
    <property type="match status" value="1"/>
</dbReference>
<dbReference type="RefSeq" id="WP_267927304.1">
    <property type="nucleotide sequence ID" value="NZ_AP024233.1"/>
</dbReference>
<accession>A0A915U398</accession>
<evidence type="ECO:0000313" key="4">
    <source>
        <dbReference type="Proteomes" id="UP001063350"/>
    </source>
</evidence>
<evidence type="ECO:0000313" key="3">
    <source>
        <dbReference type="EMBL" id="BCO10576.1"/>
    </source>
</evidence>
<dbReference type="InterPro" id="IPR051126">
    <property type="entry name" value="Thiosulfate_sulfurtransferase"/>
</dbReference>
<dbReference type="SMART" id="SM00450">
    <property type="entry name" value="RHOD"/>
    <property type="match status" value="2"/>
</dbReference>
<organism evidence="3 4">
    <name type="scientific">Desulfolithobacter dissulfuricans</name>
    <dbReference type="NCBI Taxonomy" id="2795293"/>
    <lineage>
        <taxon>Bacteria</taxon>
        <taxon>Pseudomonadati</taxon>
        <taxon>Thermodesulfobacteriota</taxon>
        <taxon>Desulfobulbia</taxon>
        <taxon>Desulfobulbales</taxon>
        <taxon>Desulfobulbaceae</taxon>
        <taxon>Desulfolithobacter</taxon>
    </lineage>
</organism>